<dbReference type="Pfam" id="PF20283">
    <property type="entry name" value="CTD7"/>
    <property type="match status" value="1"/>
</dbReference>
<dbReference type="EMBL" id="FR854089">
    <property type="protein sequence ID" value="CCA86560.1"/>
    <property type="molecule type" value="Genomic_DNA"/>
</dbReference>
<proteinExistence type="predicted"/>
<dbReference type="InterPro" id="IPR046913">
    <property type="entry name" value="ABC-3C_CTD7"/>
</dbReference>
<name>G3A7S4_9RALS</name>
<organism evidence="2">
    <name type="scientific">Ralstonia syzygii R24</name>
    <dbReference type="NCBI Taxonomy" id="907261"/>
    <lineage>
        <taxon>Bacteria</taxon>
        <taxon>Pseudomonadati</taxon>
        <taxon>Pseudomonadota</taxon>
        <taxon>Betaproteobacteria</taxon>
        <taxon>Burkholderiales</taxon>
        <taxon>Burkholderiaceae</taxon>
        <taxon>Ralstonia</taxon>
        <taxon>Ralstonia solanacearum species complex</taxon>
    </lineage>
</organism>
<dbReference type="AlphaFoldDB" id="G3A7S4"/>
<gene>
    <name evidence="2" type="ORF">RALSY_40786</name>
</gene>
<evidence type="ECO:0000313" key="2">
    <source>
        <dbReference type="EMBL" id="CCA86560.1"/>
    </source>
</evidence>
<sequence length="338" mass="39046">MPGGALIAEEDKSSIHGNPVTDKSVALWKTLSNWVDGIRDGEFDSRTTFVLYRNRSGQEGLAEKFDSCMTREQADQTLQEAASKFADIDDTHVIWPYYKNAVLDHRETLLEVIVRFQLETGDSASYEAVRQQLRSMRLPHNQIDGVVNHLNGWLVELVMTRISEKLPAMLTVDEFDHVCRALFSRARCLELLDFTTYSPPSTNEIEQHIKSRPIYLRQVERVNADDDDLIQAVTDFLKAKTNRDKWIEDELIDERVADEFEACLLRFWRNRKKEVHLLHKTALNKEERGMLLYASCQSHSETIRNVKPPPSTIAGTYHALADRPSLGWHEDWETEFKK</sequence>
<accession>G3A7S4</accession>
<evidence type="ECO:0000259" key="1">
    <source>
        <dbReference type="Pfam" id="PF20283"/>
    </source>
</evidence>
<protein>
    <recommendedName>
        <fullName evidence="1">ABC-three component systems C-terminal domain-containing protein</fullName>
    </recommendedName>
</protein>
<feature type="domain" description="ABC-three component systems C-terminal" evidence="1">
    <location>
        <begin position="216"/>
        <end position="333"/>
    </location>
</feature>
<reference evidence="2" key="1">
    <citation type="journal article" date="2011" name="PLoS ONE">
        <title>Ralstonia syzygii, the Blood Disease Bacterium and some Asian R. solanacearum strains form a single genomic species despite divergent lifestyles.</title>
        <authorList>
            <person name="Remenant B."/>
            <person name="de Cambiaire J.C."/>
            <person name="Cellier G."/>
            <person name="Jacobs J.M."/>
            <person name="Mangenot S."/>
            <person name="Barbe V."/>
            <person name="Lajus A."/>
            <person name="Vallenet D."/>
            <person name="Medigue C."/>
            <person name="Fegan M."/>
            <person name="Allen C."/>
            <person name="Prior P."/>
        </authorList>
    </citation>
    <scope>NUCLEOTIDE SEQUENCE</scope>
    <source>
        <strain evidence="2">R24</strain>
    </source>
</reference>
<reference evidence="2" key="2">
    <citation type="submission" date="2011-04" db="EMBL/GenBank/DDBJ databases">
        <authorList>
            <person name="Genoscope - CEA"/>
        </authorList>
    </citation>
    <scope>NUCLEOTIDE SEQUENCE</scope>
    <source>
        <strain evidence="2">R24</strain>
    </source>
</reference>